<dbReference type="NCBIfam" id="TIGR03562">
    <property type="entry name" value="osmo_induc_OsmC"/>
    <property type="match status" value="1"/>
</dbReference>
<sequence>MPTRHASATWTGDLRSGKGTFSGESGAVGGEYSFGTRFGDTPGTNPEELLAAADAACFSMALSLALAQAGMTPEKIETKAACTIEKVGDGFKITRMKLDCTARVPGADRDAFKDVAEATKSSCPVSTALMGNVEIELDAKLDES</sequence>
<feature type="compositionally biased region" description="Polar residues" evidence="1">
    <location>
        <begin position="1"/>
        <end position="10"/>
    </location>
</feature>
<dbReference type="Pfam" id="PF02566">
    <property type="entry name" value="OsmC"/>
    <property type="match status" value="1"/>
</dbReference>
<dbReference type="Proteomes" id="UP001161325">
    <property type="component" value="Unassembled WGS sequence"/>
</dbReference>
<evidence type="ECO:0000256" key="1">
    <source>
        <dbReference type="SAM" id="MobiDB-lite"/>
    </source>
</evidence>
<keyword evidence="3" id="KW-1185">Reference proteome</keyword>
<dbReference type="GO" id="GO:0004601">
    <property type="term" value="F:peroxidase activity"/>
    <property type="evidence" value="ECO:0007669"/>
    <property type="project" value="InterPro"/>
</dbReference>
<dbReference type="GO" id="GO:0006979">
    <property type="term" value="P:response to oxidative stress"/>
    <property type="evidence" value="ECO:0007669"/>
    <property type="project" value="InterPro"/>
</dbReference>
<dbReference type="SUPFAM" id="SSF82784">
    <property type="entry name" value="OsmC-like"/>
    <property type="match status" value="1"/>
</dbReference>
<dbReference type="InterPro" id="IPR052707">
    <property type="entry name" value="OsmC_Ohr_Peroxiredoxin"/>
</dbReference>
<gene>
    <name evidence="2" type="primary">osmC</name>
    <name evidence="2" type="ORF">rosag_05150</name>
</gene>
<dbReference type="InterPro" id="IPR036102">
    <property type="entry name" value="OsmC/Ohrsf"/>
</dbReference>
<name>A0AA37Q582_9BACT</name>
<organism evidence="2 3">
    <name type="scientific">Roseisolibacter agri</name>
    <dbReference type="NCBI Taxonomy" id="2014610"/>
    <lineage>
        <taxon>Bacteria</taxon>
        <taxon>Pseudomonadati</taxon>
        <taxon>Gemmatimonadota</taxon>
        <taxon>Gemmatimonadia</taxon>
        <taxon>Gemmatimonadales</taxon>
        <taxon>Gemmatimonadaceae</taxon>
        <taxon>Roseisolibacter</taxon>
    </lineage>
</organism>
<dbReference type="PANTHER" id="PTHR42830:SF1">
    <property type="entry name" value="OSMOTICALLY INDUCIBLE FAMILY PROTEIN"/>
    <property type="match status" value="1"/>
</dbReference>
<comment type="caution">
    <text evidence="2">The sequence shown here is derived from an EMBL/GenBank/DDBJ whole genome shotgun (WGS) entry which is preliminary data.</text>
</comment>
<feature type="region of interest" description="Disordered" evidence="1">
    <location>
        <begin position="1"/>
        <end position="21"/>
    </location>
</feature>
<dbReference type="AlphaFoldDB" id="A0AA37Q582"/>
<protein>
    <submittedName>
        <fullName evidence="2">Osmotically inducible protein OsmC</fullName>
    </submittedName>
</protein>
<dbReference type="InterPro" id="IPR015946">
    <property type="entry name" value="KH_dom-like_a/b"/>
</dbReference>
<dbReference type="RefSeq" id="WP_284348448.1">
    <property type="nucleotide sequence ID" value="NZ_BRXS01000001.1"/>
</dbReference>
<dbReference type="InterPro" id="IPR019904">
    <property type="entry name" value="Peroxiredoxin_OsmC"/>
</dbReference>
<dbReference type="Gene3D" id="3.30.300.20">
    <property type="match status" value="1"/>
</dbReference>
<dbReference type="PANTHER" id="PTHR42830">
    <property type="entry name" value="OSMOTICALLY INDUCIBLE FAMILY PROTEIN"/>
    <property type="match status" value="1"/>
</dbReference>
<reference evidence="2" key="1">
    <citation type="submission" date="2022-08" db="EMBL/GenBank/DDBJ databases">
        <title>Draft genome sequencing of Roseisolibacter agri AW1220.</title>
        <authorList>
            <person name="Tobiishi Y."/>
            <person name="Tonouchi A."/>
        </authorList>
    </citation>
    <scope>NUCLEOTIDE SEQUENCE</scope>
    <source>
        <strain evidence="2">AW1220</strain>
    </source>
</reference>
<dbReference type="EMBL" id="BRXS01000001">
    <property type="protein sequence ID" value="GLC24002.1"/>
    <property type="molecule type" value="Genomic_DNA"/>
</dbReference>
<dbReference type="InterPro" id="IPR003718">
    <property type="entry name" value="OsmC/Ohr_fam"/>
</dbReference>
<evidence type="ECO:0000313" key="3">
    <source>
        <dbReference type="Proteomes" id="UP001161325"/>
    </source>
</evidence>
<evidence type="ECO:0000313" key="2">
    <source>
        <dbReference type="EMBL" id="GLC24002.1"/>
    </source>
</evidence>
<accession>A0AA37Q582</accession>
<proteinExistence type="predicted"/>